<dbReference type="Proteomes" id="UP000176865">
    <property type="component" value="Unassembled WGS sequence"/>
</dbReference>
<comment type="caution">
    <text evidence="1">The sequence shown here is derived from an EMBL/GenBank/DDBJ whole genome shotgun (WGS) entry which is preliminary data.</text>
</comment>
<dbReference type="InterPro" id="IPR029044">
    <property type="entry name" value="Nucleotide-diphossugar_trans"/>
</dbReference>
<name>A0A1F5ELP6_9BACT</name>
<dbReference type="PANTHER" id="PTHR21485:SF6">
    <property type="entry name" value="N-ACYLNEURAMINATE CYTIDYLYLTRANSFERASE-RELATED"/>
    <property type="match status" value="1"/>
</dbReference>
<accession>A0A1F5ELP6</accession>
<dbReference type="EMBL" id="MFAB01000032">
    <property type="protein sequence ID" value="OGD68220.1"/>
    <property type="molecule type" value="Genomic_DNA"/>
</dbReference>
<dbReference type="GO" id="GO:0008781">
    <property type="term" value="F:N-acylneuraminate cytidylyltransferase activity"/>
    <property type="evidence" value="ECO:0007669"/>
    <property type="project" value="TreeGrafter"/>
</dbReference>
<reference evidence="1 2" key="1">
    <citation type="journal article" date="2016" name="Nat. Commun.">
        <title>Thousands of microbial genomes shed light on interconnected biogeochemical processes in an aquifer system.</title>
        <authorList>
            <person name="Anantharaman K."/>
            <person name="Brown C.T."/>
            <person name="Hug L.A."/>
            <person name="Sharon I."/>
            <person name="Castelle C.J."/>
            <person name="Probst A.J."/>
            <person name="Thomas B.C."/>
            <person name="Singh A."/>
            <person name="Wilkins M.J."/>
            <person name="Karaoz U."/>
            <person name="Brodie E.L."/>
            <person name="Williams K.H."/>
            <person name="Hubbard S.S."/>
            <person name="Banfield J.F."/>
        </authorList>
    </citation>
    <scope>NUCLEOTIDE SEQUENCE [LARGE SCALE GENOMIC DNA]</scope>
</reference>
<sequence length="240" mass="27573">MNIVGIIPARGGSKGIPSKNTRRLYGKPLIAWTILTALKSSLDRVIVSTDDPKIKEIAKRYGAEAPFLRPAELAGDKGGIEPVLKHTVEWLFKNEHYHTDIVVLLLPTSPLRQPRHIDKIIDHFIETGADSVVSVSEAIANNNPHWMLQRDSNGRVILANGKPLTKIKDRRQELPPYFIRNDLVYILKKKNLYEEKPNLYGKKVELLQTEPEFDIDINNEQDWLLCQFKMKQLRKKGYFR</sequence>
<dbReference type="Gene3D" id="3.90.550.10">
    <property type="entry name" value="Spore Coat Polysaccharide Biosynthesis Protein SpsA, Chain A"/>
    <property type="match status" value="1"/>
</dbReference>
<dbReference type="AlphaFoldDB" id="A0A1F5ELP6"/>
<protein>
    <recommendedName>
        <fullName evidence="3">Acylneuraminate cytidylyltransferase</fullName>
    </recommendedName>
</protein>
<evidence type="ECO:0000313" key="1">
    <source>
        <dbReference type="EMBL" id="OGD68220.1"/>
    </source>
</evidence>
<organism evidence="1 2">
    <name type="scientific">Candidatus Campbellbacteria bacterium RIFCSPLOWO2_01_FULL_34_15</name>
    <dbReference type="NCBI Taxonomy" id="1797579"/>
    <lineage>
        <taxon>Bacteria</taxon>
        <taxon>Candidatus Campbelliibacteriota</taxon>
    </lineage>
</organism>
<gene>
    <name evidence="1" type="ORF">A2996_02145</name>
</gene>
<dbReference type="STRING" id="1797579.A2996_02145"/>
<dbReference type="InterPro" id="IPR003329">
    <property type="entry name" value="Cytidylyl_trans"/>
</dbReference>
<dbReference type="CDD" id="cd02513">
    <property type="entry name" value="CMP-NeuAc_Synthase"/>
    <property type="match status" value="1"/>
</dbReference>
<dbReference type="Pfam" id="PF02348">
    <property type="entry name" value="CTP_transf_3"/>
    <property type="match status" value="1"/>
</dbReference>
<dbReference type="SUPFAM" id="SSF53448">
    <property type="entry name" value="Nucleotide-diphospho-sugar transferases"/>
    <property type="match status" value="1"/>
</dbReference>
<dbReference type="PANTHER" id="PTHR21485">
    <property type="entry name" value="HAD SUPERFAMILY MEMBERS CMAS AND KDSC"/>
    <property type="match status" value="1"/>
</dbReference>
<dbReference type="InterPro" id="IPR050793">
    <property type="entry name" value="CMP-NeuNAc_synthase"/>
</dbReference>
<proteinExistence type="predicted"/>
<evidence type="ECO:0008006" key="3">
    <source>
        <dbReference type="Google" id="ProtNLM"/>
    </source>
</evidence>
<evidence type="ECO:0000313" key="2">
    <source>
        <dbReference type="Proteomes" id="UP000176865"/>
    </source>
</evidence>